<organism evidence="1 2">
    <name type="scientific">Zizania palustris</name>
    <name type="common">Northern wild rice</name>
    <dbReference type="NCBI Taxonomy" id="103762"/>
    <lineage>
        <taxon>Eukaryota</taxon>
        <taxon>Viridiplantae</taxon>
        <taxon>Streptophyta</taxon>
        <taxon>Embryophyta</taxon>
        <taxon>Tracheophyta</taxon>
        <taxon>Spermatophyta</taxon>
        <taxon>Magnoliopsida</taxon>
        <taxon>Liliopsida</taxon>
        <taxon>Poales</taxon>
        <taxon>Poaceae</taxon>
        <taxon>BOP clade</taxon>
        <taxon>Oryzoideae</taxon>
        <taxon>Oryzeae</taxon>
        <taxon>Zizaniinae</taxon>
        <taxon>Zizania</taxon>
    </lineage>
</organism>
<gene>
    <name evidence="1" type="ORF">GUJ93_ZPchr0015g6875</name>
</gene>
<dbReference type="EMBL" id="JAAALK010000085">
    <property type="protein sequence ID" value="KAG8083549.1"/>
    <property type="molecule type" value="Genomic_DNA"/>
</dbReference>
<accession>A0A8J5TB97</accession>
<sequence>MQRDLLILFYCALAEECTQELVLRSDDWWIAWRWVLPMCRSQTMLGLIKVTLQASTVLATNDVVAIAATACARDVHEKATMSAEAGVVI</sequence>
<evidence type="ECO:0000313" key="1">
    <source>
        <dbReference type="EMBL" id="KAG8083549.1"/>
    </source>
</evidence>
<name>A0A8J5TB97_ZIZPA</name>
<evidence type="ECO:0000313" key="2">
    <source>
        <dbReference type="Proteomes" id="UP000729402"/>
    </source>
</evidence>
<dbReference type="Proteomes" id="UP000729402">
    <property type="component" value="Unassembled WGS sequence"/>
</dbReference>
<protein>
    <submittedName>
        <fullName evidence="1">Uncharacterized protein</fullName>
    </submittedName>
</protein>
<proteinExistence type="predicted"/>
<reference evidence="1" key="2">
    <citation type="submission" date="2021-02" db="EMBL/GenBank/DDBJ databases">
        <authorList>
            <person name="Kimball J.A."/>
            <person name="Haas M.W."/>
            <person name="Macchietto M."/>
            <person name="Kono T."/>
            <person name="Duquette J."/>
            <person name="Shao M."/>
        </authorList>
    </citation>
    <scope>NUCLEOTIDE SEQUENCE</scope>
    <source>
        <tissue evidence="1">Fresh leaf tissue</tissue>
    </source>
</reference>
<keyword evidence="2" id="KW-1185">Reference proteome</keyword>
<reference evidence="1" key="1">
    <citation type="journal article" date="2021" name="bioRxiv">
        <title>Whole Genome Assembly and Annotation of Northern Wild Rice, Zizania palustris L., Supports a Whole Genome Duplication in the Zizania Genus.</title>
        <authorList>
            <person name="Haas M."/>
            <person name="Kono T."/>
            <person name="Macchietto M."/>
            <person name="Millas R."/>
            <person name="McGilp L."/>
            <person name="Shao M."/>
            <person name="Duquette J."/>
            <person name="Hirsch C.N."/>
            <person name="Kimball J."/>
        </authorList>
    </citation>
    <scope>NUCLEOTIDE SEQUENCE</scope>
    <source>
        <tissue evidence="1">Fresh leaf tissue</tissue>
    </source>
</reference>
<comment type="caution">
    <text evidence="1">The sequence shown here is derived from an EMBL/GenBank/DDBJ whole genome shotgun (WGS) entry which is preliminary data.</text>
</comment>
<dbReference type="AlphaFoldDB" id="A0A8J5TB97"/>